<name>A0A829YA91_9GAMM</name>
<dbReference type="EMBL" id="BLJN01000002">
    <property type="protein sequence ID" value="GFE80264.1"/>
    <property type="molecule type" value="Genomic_DNA"/>
</dbReference>
<dbReference type="AlphaFoldDB" id="A0A829YA91"/>
<proteinExistence type="predicted"/>
<feature type="region of interest" description="Disordered" evidence="1">
    <location>
        <begin position="91"/>
        <end position="110"/>
    </location>
</feature>
<evidence type="ECO:0000313" key="2">
    <source>
        <dbReference type="EMBL" id="GFE80264.1"/>
    </source>
</evidence>
<reference evidence="3" key="1">
    <citation type="submission" date="2020-01" db="EMBL/GenBank/DDBJ databases">
        <title>'Steroidobacter agaridevorans' sp. nov., agar-degrading bacteria isolated from rhizosphere soils.</title>
        <authorList>
            <person name="Ikenaga M."/>
            <person name="Kataoka M."/>
            <person name="Murouchi A."/>
            <person name="Katsuragi S."/>
            <person name="Sakai M."/>
        </authorList>
    </citation>
    <scope>NUCLEOTIDE SEQUENCE [LARGE SCALE GENOMIC DNA]</scope>
    <source>
        <strain evidence="3">YU21-B</strain>
    </source>
</reference>
<comment type="caution">
    <text evidence="2">The sequence shown here is derived from an EMBL/GenBank/DDBJ whole genome shotgun (WGS) entry which is preliminary data.</text>
</comment>
<protein>
    <submittedName>
        <fullName evidence="2">Uncharacterized protein</fullName>
    </submittedName>
</protein>
<evidence type="ECO:0000256" key="1">
    <source>
        <dbReference type="SAM" id="MobiDB-lite"/>
    </source>
</evidence>
<organism evidence="2 3">
    <name type="scientific">Steroidobacter agaridevorans</name>
    <dbReference type="NCBI Taxonomy" id="2695856"/>
    <lineage>
        <taxon>Bacteria</taxon>
        <taxon>Pseudomonadati</taxon>
        <taxon>Pseudomonadota</taxon>
        <taxon>Gammaproteobacteria</taxon>
        <taxon>Steroidobacterales</taxon>
        <taxon>Steroidobacteraceae</taxon>
        <taxon>Steroidobacter</taxon>
    </lineage>
</organism>
<dbReference type="Proteomes" id="UP000445000">
    <property type="component" value="Unassembled WGS sequence"/>
</dbReference>
<accession>A0A829YA91</accession>
<gene>
    <name evidence="2" type="ORF">GCM10011487_22640</name>
</gene>
<sequence>MAPLYADGRSLGEVARTTFKPIEYEVNAEIGKRTLEGCMLLPHDYESGRRYPVIVEVYTPRSMRVHYLRPFCASLLNSLLHLANGERCGTVARAHGKSRNARTRTPPNET</sequence>
<keyword evidence="3" id="KW-1185">Reference proteome</keyword>
<evidence type="ECO:0000313" key="3">
    <source>
        <dbReference type="Proteomes" id="UP000445000"/>
    </source>
</evidence>